<evidence type="ECO:0000313" key="2">
    <source>
        <dbReference type="EMBL" id="EHB93254.1"/>
    </source>
</evidence>
<protein>
    <recommendedName>
        <fullName evidence="4">Resolvase/invertase-type recombinase catalytic domain-containing protein</fullName>
    </recommendedName>
</protein>
<dbReference type="eggNOG" id="COG1961">
    <property type="taxonomic scope" value="Bacteria"/>
</dbReference>
<dbReference type="InterPro" id="IPR036162">
    <property type="entry name" value="Resolvase-like_N_sf"/>
</dbReference>
<dbReference type="EMBL" id="ADLD01000003">
    <property type="protein sequence ID" value="EHB93254.1"/>
    <property type="molecule type" value="Genomic_DNA"/>
</dbReference>
<dbReference type="GO" id="GO:0000150">
    <property type="term" value="F:DNA strand exchange activity"/>
    <property type="evidence" value="ECO:0007669"/>
    <property type="project" value="InterPro"/>
</dbReference>
<feature type="compositionally biased region" description="Basic and acidic residues" evidence="1">
    <location>
        <begin position="212"/>
        <end position="221"/>
    </location>
</feature>
<name>G5H515_9BACT</name>
<dbReference type="GeneID" id="92816451"/>
<dbReference type="GO" id="GO:0003677">
    <property type="term" value="F:DNA binding"/>
    <property type="evidence" value="ECO:0007669"/>
    <property type="project" value="InterPro"/>
</dbReference>
<reference evidence="2 3" key="1">
    <citation type="submission" date="2011-08" db="EMBL/GenBank/DDBJ databases">
        <title>The Genome Sequence of Alistipes indistinctus YIT 12060.</title>
        <authorList>
            <consortium name="The Broad Institute Genome Sequencing Platform"/>
            <person name="Earl A."/>
            <person name="Ward D."/>
            <person name="Feldgarden M."/>
            <person name="Gevers D."/>
            <person name="Morotomi M."/>
            <person name="Young S.K."/>
            <person name="Zeng Q."/>
            <person name="Gargeya S."/>
            <person name="Fitzgerald M."/>
            <person name="Haas B."/>
            <person name="Abouelleil A."/>
            <person name="Alvarado L."/>
            <person name="Arachchi H.M."/>
            <person name="Berlin A."/>
            <person name="Brown A."/>
            <person name="Chapman S.B."/>
            <person name="Chen Z."/>
            <person name="Dunbar C."/>
            <person name="Freedman E."/>
            <person name="Gearin G."/>
            <person name="Gellesch M."/>
            <person name="Goldberg J."/>
            <person name="Griggs A."/>
            <person name="Gujja S."/>
            <person name="Heiman D."/>
            <person name="Howarth C."/>
            <person name="Larson L."/>
            <person name="Lui A."/>
            <person name="MacDonald P.J.P."/>
            <person name="Montmayeur A."/>
            <person name="Murphy C."/>
            <person name="Neiman D."/>
            <person name="Pearson M."/>
            <person name="Priest M."/>
            <person name="Roberts A."/>
            <person name="Saif S."/>
            <person name="Shea T."/>
            <person name="Shenoy N."/>
            <person name="Sisk P."/>
            <person name="Stolte C."/>
            <person name="Sykes S."/>
            <person name="Wortman J."/>
            <person name="Nusbaum C."/>
            <person name="Birren B."/>
        </authorList>
    </citation>
    <scope>NUCLEOTIDE SEQUENCE [LARGE SCALE GENOMIC DNA]</scope>
    <source>
        <strain evidence="2 3">YIT 12060</strain>
    </source>
</reference>
<dbReference type="OrthoDB" id="1039026at2"/>
<dbReference type="Proteomes" id="UP000006008">
    <property type="component" value="Unassembled WGS sequence"/>
</dbReference>
<proteinExistence type="predicted"/>
<sequence>MERNNRPGSPALRKPVGAVHRQETVSGRNGFVKYHVHAEMIRGDIDRLCAAGVPLGRITVGADCMTVVERLRAGERLEVCSLGDVCTSVSGLLRVLHAVASRGASLHSQSDPWLDMEAKGCNWTDLVGGLLEFMSRSTSERTKEALRQCKLSGQSVGRPKGIPPERLKRYRAGVMLYRSSGMSVRDICAVSGLEVRSFYRYMKSEGIPLKRRQGEDARSETEPAQVVESVPAQGR</sequence>
<dbReference type="PATRIC" id="fig|742725.3.peg.26"/>
<dbReference type="STRING" id="742725.HMPREF9450_00025"/>
<comment type="caution">
    <text evidence="2">The sequence shown here is derived from an EMBL/GenBank/DDBJ whole genome shotgun (WGS) entry which is preliminary data.</text>
</comment>
<evidence type="ECO:0000256" key="1">
    <source>
        <dbReference type="SAM" id="MobiDB-lite"/>
    </source>
</evidence>
<evidence type="ECO:0000313" key="3">
    <source>
        <dbReference type="Proteomes" id="UP000006008"/>
    </source>
</evidence>
<gene>
    <name evidence="2" type="ORF">HMPREF9450_00025</name>
</gene>
<dbReference type="SUPFAM" id="SSF53041">
    <property type="entry name" value="Resolvase-like"/>
    <property type="match status" value="1"/>
</dbReference>
<dbReference type="HOGENOM" id="CLU_1178256_0_0_10"/>
<organism evidence="2 3">
    <name type="scientific">Alistipes indistinctus YIT 12060</name>
    <dbReference type="NCBI Taxonomy" id="742725"/>
    <lineage>
        <taxon>Bacteria</taxon>
        <taxon>Pseudomonadati</taxon>
        <taxon>Bacteroidota</taxon>
        <taxon>Bacteroidia</taxon>
        <taxon>Bacteroidales</taxon>
        <taxon>Rikenellaceae</taxon>
        <taxon>Alistipes</taxon>
    </lineage>
</organism>
<feature type="region of interest" description="Disordered" evidence="1">
    <location>
        <begin position="209"/>
        <end position="235"/>
    </location>
</feature>
<dbReference type="RefSeq" id="WP_009132831.1">
    <property type="nucleotide sequence ID" value="NZ_CP102250.1"/>
</dbReference>
<dbReference type="AlphaFoldDB" id="G5H515"/>
<accession>G5H515</accession>
<keyword evidence="3" id="KW-1185">Reference proteome</keyword>
<evidence type="ECO:0008006" key="4">
    <source>
        <dbReference type="Google" id="ProtNLM"/>
    </source>
</evidence>